<dbReference type="InterPro" id="IPR001173">
    <property type="entry name" value="Glyco_trans_2-like"/>
</dbReference>
<keyword evidence="1 4" id="KW-0328">Glycosyltransferase</keyword>
<proteinExistence type="predicted"/>
<dbReference type="EMBL" id="CYZF01000013">
    <property type="protein sequence ID" value="CUP47745.1"/>
    <property type="molecule type" value="Genomic_DNA"/>
</dbReference>
<name>A0A174NP30_BACUN</name>
<evidence type="ECO:0000313" key="5">
    <source>
        <dbReference type="Proteomes" id="UP000095419"/>
    </source>
</evidence>
<dbReference type="PANTHER" id="PTHR22916:SF51">
    <property type="entry name" value="GLYCOSYLTRANSFERASE EPSH-RELATED"/>
    <property type="match status" value="1"/>
</dbReference>
<protein>
    <submittedName>
        <fullName evidence="4">Glycosyl transferase 2</fullName>
        <ecNumber evidence="4">2.4.1.212</ecNumber>
    </submittedName>
</protein>
<dbReference type="CDD" id="cd00761">
    <property type="entry name" value="Glyco_tranf_GTA_type"/>
    <property type="match status" value="1"/>
</dbReference>
<evidence type="ECO:0000256" key="1">
    <source>
        <dbReference type="ARBA" id="ARBA00022676"/>
    </source>
</evidence>
<evidence type="ECO:0000256" key="2">
    <source>
        <dbReference type="ARBA" id="ARBA00022679"/>
    </source>
</evidence>
<dbReference type="PANTHER" id="PTHR22916">
    <property type="entry name" value="GLYCOSYLTRANSFERASE"/>
    <property type="match status" value="1"/>
</dbReference>
<evidence type="ECO:0000313" key="4">
    <source>
        <dbReference type="EMBL" id="CUP47745.1"/>
    </source>
</evidence>
<dbReference type="RefSeq" id="WP_057089609.1">
    <property type="nucleotide sequence ID" value="NZ_CYZF01000013.1"/>
</dbReference>
<dbReference type="Proteomes" id="UP000095419">
    <property type="component" value="Unassembled WGS sequence"/>
</dbReference>
<dbReference type="EC" id="2.4.1.212" evidence="4"/>
<dbReference type="Gene3D" id="3.90.550.10">
    <property type="entry name" value="Spore Coat Polysaccharide Biosynthesis Protein SpsA, Chain A"/>
    <property type="match status" value="1"/>
</dbReference>
<reference evidence="4 5" key="1">
    <citation type="submission" date="2015-09" db="EMBL/GenBank/DDBJ databases">
        <authorList>
            <consortium name="Pathogen Informatics"/>
        </authorList>
    </citation>
    <scope>NUCLEOTIDE SEQUENCE [LARGE SCALE GENOMIC DNA]</scope>
    <source>
        <strain evidence="4 5">2789STDY5608791</strain>
    </source>
</reference>
<gene>
    <name evidence="4" type="primary">hyaD_5</name>
    <name evidence="4" type="ORF">ERS417307_03755</name>
</gene>
<dbReference type="SUPFAM" id="SSF53448">
    <property type="entry name" value="Nucleotide-diphospho-sugar transferases"/>
    <property type="match status" value="1"/>
</dbReference>
<organism evidence="4 5">
    <name type="scientific">Bacteroides uniformis</name>
    <dbReference type="NCBI Taxonomy" id="820"/>
    <lineage>
        <taxon>Bacteria</taxon>
        <taxon>Pseudomonadati</taxon>
        <taxon>Bacteroidota</taxon>
        <taxon>Bacteroidia</taxon>
        <taxon>Bacteroidales</taxon>
        <taxon>Bacteroidaceae</taxon>
        <taxon>Bacteroides</taxon>
    </lineage>
</organism>
<feature type="domain" description="Glycosyltransferase 2-like" evidence="3">
    <location>
        <begin position="8"/>
        <end position="143"/>
    </location>
</feature>
<dbReference type="Pfam" id="PF00535">
    <property type="entry name" value="Glycos_transf_2"/>
    <property type="match status" value="1"/>
</dbReference>
<dbReference type="InterPro" id="IPR029044">
    <property type="entry name" value="Nucleotide-diphossugar_trans"/>
</dbReference>
<keyword evidence="2 4" id="KW-0808">Transferase</keyword>
<evidence type="ECO:0000259" key="3">
    <source>
        <dbReference type="Pfam" id="PF00535"/>
    </source>
</evidence>
<sequence>MKEEPIISVIVPVYKVEQYLSRCVSSILSQTFADFELLLIDDGSPDRCGEICDEWASKDYRVRVFHQENFGVSVARNRGLDHATGKYVVFVDPDDWILPDYCLGLYNSQAAYSGRGLVIQGMLCRRTDGTSLPSLSLPDRYLPFSSIGKSFAENNICEMGYAVSKIYARSIIEEFSIRFDENIHCLEDLLFMYQYLLHCDYLVLNHMQNYVYVKHPFSLSHRIHSFESEYCCFVKYQQLLAEMMKVWKIPVGDMVVTVNSMLVPFRRALKSDYQPDRTIPREMRVKHLKRMISESRDVFLKYYHPVFKTDKLGKVLLGFNCYILYDFYIRLLFRLNIGPVFYGPKHMY</sequence>
<accession>A0A174NP30</accession>
<dbReference type="AlphaFoldDB" id="A0A174NP30"/>
<dbReference type="GO" id="GO:0050501">
    <property type="term" value="F:hyaluronan synthase activity"/>
    <property type="evidence" value="ECO:0007669"/>
    <property type="project" value="UniProtKB-EC"/>
</dbReference>